<sequence>MMKTRLITTALCCAVLAACSSPPSQPTQNDNQRLQTYRDIRPQPQRPRVPAKDTFNPALADSTQVEEWLAAAESADPEDAAGLLLRASEVLLRDGELARADDVVSPLSTEELPPEQALRLAMIRARVHRGHGEFSEALDQLSTPIVEGAVLEAPIRTQLQFSQLRASLFAIEGDHLSAVQEWIFIDPLLTPVQQSHNREAIWASLMQIPTQTLIDRLASISNRDYMGWLELASIAKDNQGDIEAQIRQRNAWLSRWPTHPARKDLPGGLGELDALIVERPNKIGLLLPVTGRYSVFGKAIRDGFFAAYHDARSQGAQVPVIQLYDSASQNITELYQQAQTDGNELIIGPLRKGLVSDLTAVHNKVMPLPTLALNRIDGTAFPSGLYQFGLNPEDEAIQIADIAQQKGFKRALLITPEGDWGNKVAEAFSQRWQSLGGTVVTSANFDARQNNYSKNIKQVLQLDRSERRRQRLQQVIGKRPHFEPYRRTDIDFIFLVARPNEGRAVMPLLAYHYAGDIPVFATSHIYHGNTDPSRDQDINGVYFVDIPWVFNPDSAIRRNIREGLRGSDAYQRMYALGVDSFRLHLRLKQLRHGGGQVFGETGTLSLNDLGQIERELTLAHIAEGRAQTDMVPRKAESDLPAGAAATR</sequence>
<dbReference type="Pfam" id="PF04348">
    <property type="entry name" value="LppC"/>
    <property type="match status" value="1"/>
</dbReference>
<evidence type="ECO:0000256" key="5">
    <source>
        <dbReference type="ARBA" id="ARBA00023139"/>
    </source>
</evidence>
<keyword evidence="4" id="KW-0472">Membrane</keyword>
<dbReference type="EMBL" id="JAAWWK010000006">
    <property type="protein sequence ID" value="NKI18892.1"/>
    <property type="molecule type" value="Genomic_DNA"/>
</dbReference>
<dbReference type="Proteomes" id="UP000765845">
    <property type="component" value="Unassembled WGS sequence"/>
</dbReference>
<comment type="caution">
    <text evidence="9">The sequence shown here is derived from an EMBL/GenBank/DDBJ whole genome shotgun (WGS) entry which is preliminary data.</text>
</comment>
<evidence type="ECO:0000256" key="6">
    <source>
        <dbReference type="ARBA" id="ARBA00023237"/>
    </source>
</evidence>
<keyword evidence="7" id="KW-0449">Lipoprotein</keyword>
<keyword evidence="1 8" id="KW-0732">Signal</keyword>
<keyword evidence="5" id="KW-0564">Palmitate</keyword>
<evidence type="ECO:0000256" key="7">
    <source>
        <dbReference type="ARBA" id="ARBA00023288"/>
    </source>
</evidence>
<dbReference type="PANTHER" id="PTHR38038:SF1">
    <property type="entry name" value="PENICILLIN-BINDING PROTEIN ACTIVATOR LPOA"/>
    <property type="match status" value="1"/>
</dbReference>
<accession>A0ABX1GKB2</accession>
<dbReference type="PANTHER" id="PTHR38038">
    <property type="entry name" value="PENICILLIN-BINDING PROTEIN ACTIVATOR LPOA"/>
    <property type="match status" value="1"/>
</dbReference>
<feature type="chain" id="PRO_5045657463" evidence="8">
    <location>
        <begin position="27"/>
        <end position="647"/>
    </location>
</feature>
<dbReference type="SUPFAM" id="SSF53822">
    <property type="entry name" value="Periplasmic binding protein-like I"/>
    <property type="match status" value="1"/>
</dbReference>
<dbReference type="RefSeq" id="WP_168451410.1">
    <property type="nucleotide sequence ID" value="NZ_JAAWWK010000006.1"/>
</dbReference>
<dbReference type="Gene3D" id="3.40.50.2300">
    <property type="match status" value="2"/>
</dbReference>
<dbReference type="CDD" id="cd06339">
    <property type="entry name" value="PBP1_YraM_LppC_lipoprotein-like"/>
    <property type="match status" value="1"/>
</dbReference>
<organism evidence="9 10">
    <name type="scientific">Spongiibacter thalassae</name>
    <dbReference type="NCBI Taxonomy" id="2721624"/>
    <lineage>
        <taxon>Bacteria</taxon>
        <taxon>Pseudomonadati</taxon>
        <taxon>Pseudomonadota</taxon>
        <taxon>Gammaproteobacteria</taxon>
        <taxon>Cellvibrionales</taxon>
        <taxon>Spongiibacteraceae</taxon>
        <taxon>Spongiibacter</taxon>
    </lineage>
</organism>
<evidence type="ECO:0000256" key="2">
    <source>
        <dbReference type="ARBA" id="ARBA00022960"/>
    </source>
</evidence>
<evidence type="ECO:0000313" key="9">
    <source>
        <dbReference type="EMBL" id="NKI18892.1"/>
    </source>
</evidence>
<reference evidence="9 10" key="1">
    <citation type="submission" date="2020-04" db="EMBL/GenBank/DDBJ databases">
        <authorList>
            <person name="Yoon J."/>
        </authorList>
    </citation>
    <scope>NUCLEOTIDE SEQUENCE [LARGE SCALE GENOMIC DNA]</scope>
    <source>
        <strain evidence="9 10">KMU-166</strain>
    </source>
</reference>
<evidence type="ECO:0000313" key="10">
    <source>
        <dbReference type="Proteomes" id="UP000765845"/>
    </source>
</evidence>
<evidence type="ECO:0000256" key="3">
    <source>
        <dbReference type="ARBA" id="ARBA00022984"/>
    </source>
</evidence>
<keyword evidence="10" id="KW-1185">Reference proteome</keyword>
<protein>
    <submittedName>
        <fullName evidence="9">ABC transporter substrate-binding protein</fullName>
    </submittedName>
</protein>
<evidence type="ECO:0000256" key="1">
    <source>
        <dbReference type="ARBA" id="ARBA00022729"/>
    </source>
</evidence>
<keyword evidence="3" id="KW-0573">Peptidoglycan synthesis</keyword>
<keyword evidence="6" id="KW-0998">Cell outer membrane</keyword>
<evidence type="ECO:0000256" key="4">
    <source>
        <dbReference type="ARBA" id="ARBA00023136"/>
    </source>
</evidence>
<feature type="signal peptide" evidence="8">
    <location>
        <begin position="1"/>
        <end position="26"/>
    </location>
</feature>
<dbReference type="PROSITE" id="PS51257">
    <property type="entry name" value="PROKAR_LIPOPROTEIN"/>
    <property type="match status" value="1"/>
</dbReference>
<dbReference type="InterPro" id="IPR007443">
    <property type="entry name" value="LpoA"/>
</dbReference>
<dbReference type="InterPro" id="IPR028082">
    <property type="entry name" value="Peripla_BP_I"/>
</dbReference>
<proteinExistence type="predicted"/>
<keyword evidence="2" id="KW-0133">Cell shape</keyword>
<dbReference type="Gene3D" id="1.25.40.650">
    <property type="match status" value="1"/>
</dbReference>
<evidence type="ECO:0000256" key="8">
    <source>
        <dbReference type="SAM" id="SignalP"/>
    </source>
</evidence>
<name>A0ABX1GKB2_9GAMM</name>
<dbReference type="Gene3D" id="1.25.40.10">
    <property type="entry name" value="Tetratricopeptide repeat domain"/>
    <property type="match status" value="1"/>
</dbReference>
<gene>
    <name evidence="9" type="ORF">HCU74_15900</name>
</gene>
<dbReference type="InterPro" id="IPR011990">
    <property type="entry name" value="TPR-like_helical_dom_sf"/>
</dbReference>